<name>A0ABQ2LDG2_9PROT</name>
<reference evidence="3" key="1">
    <citation type="journal article" date="2019" name="Int. J. Syst. Evol. Microbiol.">
        <title>The Global Catalogue of Microorganisms (GCM) 10K type strain sequencing project: providing services to taxonomists for standard genome sequencing and annotation.</title>
        <authorList>
            <consortium name="The Broad Institute Genomics Platform"/>
            <consortium name="The Broad Institute Genome Sequencing Center for Infectious Disease"/>
            <person name="Wu L."/>
            <person name="Ma J."/>
        </authorList>
    </citation>
    <scope>NUCLEOTIDE SEQUENCE [LARGE SCALE GENOMIC DNA]</scope>
    <source>
        <strain evidence="3">JCM 17843</strain>
    </source>
</reference>
<dbReference type="Proteomes" id="UP000602381">
    <property type="component" value="Unassembled WGS sequence"/>
</dbReference>
<protein>
    <submittedName>
        <fullName evidence="2">Uncharacterized protein</fullName>
    </submittedName>
</protein>
<comment type="caution">
    <text evidence="2">The sequence shown here is derived from an EMBL/GenBank/DDBJ whole genome shotgun (WGS) entry which is preliminary data.</text>
</comment>
<evidence type="ECO:0000313" key="3">
    <source>
        <dbReference type="Proteomes" id="UP000602381"/>
    </source>
</evidence>
<evidence type="ECO:0000313" key="2">
    <source>
        <dbReference type="EMBL" id="GGO12248.1"/>
    </source>
</evidence>
<keyword evidence="3" id="KW-1185">Reference proteome</keyword>
<accession>A0ABQ2LDG2</accession>
<feature type="region of interest" description="Disordered" evidence="1">
    <location>
        <begin position="1"/>
        <end position="92"/>
    </location>
</feature>
<sequence length="92" mass="9838">MEEVRAQAQPSHGPWLSPEAKAKGLVLTDDGAAGPRNEKEEVSPRGLSDDAQGIEAVWPRQLAGSVHDSPTRLGCAQNSRHKAETQDITPSN</sequence>
<dbReference type="EMBL" id="BMOV01000005">
    <property type="protein sequence ID" value="GGO12248.1"/>
    <property type="molecule type" value="Genomic_DNA"/>
</dbReference>
<gene>
    <name evidence="2" type="ORF">GCM10007972_16970</name>
</gene>
<evidence type="ECO:0000256" key="1">
    <source>
        <dbReference type="SAM" id="MobiDB-lite"/>
    </source>
</evidence>
<organism evidence="2 3">
    <name type="scientific">Iodidimonas muriae</name>
    <dbReference type="NCBI Taxonomy" id="261467"/>
    <lineage>
        <taxon>Bacteria</taxon>
        <taxon>Pseudomonadati</taxon>
        <taxon>Pseudomonadota</taxon>
        <taxon>Alphaproteobacteria</taxon>
        <taxon>Iodidimonadales</taxon>
        <taxon>Iodidimonadaceae</taxon>
        <taxon>Iodidimonas</taxon>
    </lineage>
</organism>
<proteinExistence type="predicted"/>